<name>A3MWF7_PYRCJ</name>
<dbReference type="InterPro" id="IPR016181">
    <property type="entry name" value="Acyl_CoA_acyltransferase"/>
</dbReference>
<organism evidence="2 3">
    <name type="scientific">Pyrobaculum calidifontis (strain DSM 21063 / JCM 11548 / VA1)</name>
    <dbReference type="NCBI Taxonomy" id="410359"/>
    <lineage>
        <taxon>Archaea</taxon>
        <taxon>Thermoproteota</taxon>
        <taxon>Thermoprotei</taxon>
        <taxon>Thermoproteales</taxon>
        <taxon>Thermoproteaceae</taxon>
        <taxon>Pyrobaculum</taxon>
    </lineage>
</organism>
<sequence>MHIAEDLEKALELVGRLYEGPTKYAKAVLRRWPRAWAAVAYVGGEAAGAEVYYAVTLARDACVHYYVVVEPKFRRRGVATALVRYVEEKCRGAVYMATTTEDNAAAVGLFTRLGYSVYRWGDLPRRIRENLLKATCGYDDDILLIKGASPADVGKELGEAGELWKETCLKPYLGVWSQ</sequence>
<accession>A3MWF7</accession>
<evidence type="ECO:0000259" key="1">
    <source>
        <dbReference type="PROSITE" id="PS51186"/>
    </source>
</evidence>
<protein>
    <submittedName>
        <fullName evidence="2">GCN5-related N-acetyltransferase</fullName>
    </submittedName>
</protein>
<dbReference type="SUPFAM" id="SSF55729">
    <property type="entry name" value="Acyl-CoA N-acyltransferases (Nat)"/>
    <property type="match status" value="1"/>
</dbReference>
<dbReference type="OrthoDB" id="25982at2157"/>
<keyword evidence="3" id="KW-1185">Reference proteome</keyword>
<dbReference type="HOGENOM" id="CLU_1340792_0_0_2"/>
<dbReference type="KEGG" id="pcl:Pcal_1556"/>
<dbReference type="EMBL" id="CP000561">
    <property type="protein sequence ID" value="ABO08974.1"/>
    <property type="molecule type" value="Genomic_DNA"/>
</dbReference>
<dbReference type="PROSITE" id="PS51186">
    <property type="entry name" value="GNAT"/>
    <property type="match status" value="1"/>
</dbReference>
<dbReference type="CDD" id="cd04301">
    <property type="entry name" value="NAT_SF"/>
    <property type="match status" value="1"/>
</dbReference>
<dbReference type="Proteomes" id="UP000001431">
    <property type="component" value="Chromosome"/>
</dbReference>
<proteinExistence type="predicted"/>
<feature type="domain" description="N-acetyltransferase" evidence="1">
    <location>
        <begin position="1"/>
        <end position="134"/>
    </location>
</feature>
<dbReference type="STRING" id="410359.Pcal_1556"/>
<dbReference type="AlphaFoldDB" id="A3MWF7"/>
<dbReference type="RefSeq" id="WP_011850232.1">
    <property type="nucleotide sequence ID" value="NC_009073.1"/>
</dbReference>
<evidence type="ECO:0000313" key="2">
    <source>
        <dbReference type="EMBL" id="ABO08974.1"/>
    </source>
</evidence>
<dbReference type="GO" id="GO:0016747">
    <property type="term" value="F:acyltransferase activity, transferring groups other than amino-acyl groups"/>
    <property type="evidence" value="ECO:0007669"/>
    <property type="project" value="InterPro"/>
</dbReference>
<gene>
    <name evidence="2" type="ordered locus">Pcal_1556</name>
</gene>
<evidence type="ECO:0000313" key="3">
    <source>
        <dbReference type="Proteomes" id="UP000001431"/>
    </source>
</evidence>
<dbReference type="InterPro" id="IPR000182">
    <property type="entry name" value="GNAT_dom"/>
</dbReference>
<dbReference type="GeneID" id="4910081"/>
<dbReference type="Gene3D" id="3.40.630.30">
    <property type="match status" value="1"/>
</dbReference>
<reference evidence="2" key="1">
    <citation type="submission" date="2007-02" db="EMBL/GenBank/DDBJ databases">
        <title>Complete sequence of Pyrobaculum calidifontis JCM 11548.</title>
        <authorList>
            <consortium name="US DOE Joint Genome Institute"/>
            <person name="Copeland A."/>
            <person name="Lucas S."/>
            <person name="Lapidus A."/>
            <person name="Barry K."/>
            <person name="Glavina del Rio T."/>
            <person name="Dalin E."/>
            <person name="Tice H."/>
            <person name="Pitluck S."/>
            <person name="Chain P."/>
            <person name="Malfatti S."/>
            <person name="Shin M."/>
            <person name="Vergez L."/>
            <person name="Schmutz J."/>
            <person name="Larimer F."/>
            <person name="Land M."/>
            <person name="Hauser L."/>
            <person name="Kyrpides N."/>
            <person name="Mikhailova N."/>
            <person name="Cozen A.E."/>
            <person name="Fitz-Gibbon S.T."/>
            <person name="House C.H."/>
            <person name="Saltikov C."/>
            <person name="Lowe T.M."/>
            <person name="Richardson P."/>
        </authorList>
    </citation>
    <scope>NUCLEOTIDE SEQUENCE [LARGE SCALE GENOMIC DNA]</scope>
    <source>
        <strain evidence="2">JCM 11548</strain>
    </source>
</reference>
<dbReference type="Pfam" id="PF00583">
    <property type="entry name" value="Acetyltransf_1"/>
    <property type="match status" value="1"/>
</dbReference>
<dbReference type="eggNOG" id="arCOG00836">
    <property type="taxonomic scope" value="Archaea"/>
</dbReference>